<name>A0ABU2BAB5_9CORY</name>
<keyword evidence="3" id="KW-1185">Reference proteome</keyword>
<evidence type="ECO:0000256" key="1">
    <source>
        <dbReference type="SAM" id="Phobius"/>
    </source>
</evidence>
<gene>
    <name evidence="2" type="ORF">J2S37_001764</name>
</gene>
<evidence type="ECO:0000313" key="3">
    <source>
        <dbReference type="Proteomes" id="UP001183619"/>
    </source>
</evidence>
<feature type="transmembrane region" description="Helical" evidence="1">
    <location>
        <begin position="62"/>
        <end position="82"/>
    </location>
</feature>
<dbReference type="EMBL" id="JAVDYF010000001">
    <property type="protein sequence ID" value="MDR7355226.1"/>
    <property type="molecule type" value="Genomic_DNA"/>
</dbReference>
<accession>A0ABU2BAB5</accession>
<keyword evidence="1" id="KW-0812">Transmembrane</keyword>
<comment type="caution">
    <text evidence="2">The sequence shown here is derived from an EMBL/GenBank/DDBJ whole genome shotgun (WGS) entry which is preliminary data.</text>
</comment>
<protein>
    <submittedName>
        <fullName evidence="2">Uncharacterized protein</fullName>
    </submittedName>
</protein>
<reference evidence="2 3" key="1">
    <citation type="submission" date="2023-07" db="EMBL/GenBank/DDBJ databases">
        <title>Sequencing the genomes of 1000 actinobacteria strains.</title>
        <authorList>
            <person name="Klenk H.-P."/>
        </authorList>
    </citation>
    <scope>NUCLEOTIDE SEQUENCE [LARGE SCALE GENOMIC DNA]</scope>
    <source>
        <strain evidence="2 3">DSM 44508</strain>
    </source>
</reference>
<sequence length="147" mass="15938">MDNSAQTPRGDEGNTGMVDDFTITEKHTYSHHTKAEVAFGLMWLSIGALISVLLEVVYLGTWIGGVAVPYTIPVAFFFTMVLTKTALLWTKKTALALIPLWVWLGGFFLLTMAEGLSGDQLVGSNIRSILLIFAGVAGGSWPVMSKK</sequence>
<feature type="transmembrane region" description="Helical" evidence="1">
    <location>
        <begin position="125"/>
        <end position="144"/>
    </location>
</feature>
<feature type="transmembrane region" description="Helical" evidence="1">
    <location>
        <begin position="37"/>
        <end position="56"/>
    </location>
</feature>
<proteinExistence type="predicted"/>
<keyword evidence="1" id="KW-1133">Transmembrane helix</keyword>
<evidence type="ECO:0000313" key="2">
    <source>
        <dbReference type="EMBL" id="MDR7355226.1"/>
    </source>
</evidence>
<dbReference type="Proteomes" id="UP001183619">
    <property type="component" value="Unassembled WGS sequence"/>
</dbReference>
<feature type="transmembrane region" description="Helical" evidence="1">
    <location>
        <begin position="94"/>
        <end position="113"/>
    </location>
</feature>
<organism evidence="2 3">
    <name type="scientific">Corynebacterium felinum</name>
    <dbReference type="NCBI Taxonomy" id="131318"/>
    <lineage>
        <taxon>Bacteria</taxon>
        <taxon>Bacillati</taxon>
        <taxon>Actinomycetota</taxon>
        <taxon>Actinomycetes</taxon>
        <taxon>Mycobacteriales</taxon>
        <taxon>Corynebacteriaceae</taxon>
        <taxon>Corynebacterium</taxon>
    </lineage>
</organism>
<keyword evidence="1" id="KW-0472">Membrane</keyword>